<comment type="caution">
    <text evidence="1">The sequence shown here is derived from an EMBL/GenBank/DDBJ whole genome shotgun (WGS) entry which is preliminary data.</text>
</comment>
<sequence length="68" mass="8004">MDNRFPDALCDRLLEFDENLLVRSYAMERLAEIFRLHCLKCSDASISSSESNWVPGKILKCFYDKDKR</sequence>
<dbReference type="OrthoDB" id="200660at2759"/>
<name>A0A7J7NHY9_9MAGN</name>
<gene>
    <name evidence="1" type="ORF">GIB67_005380</name>
</gene>
<keyword evidence="2" id="KW-1185">Reference proteome</keyword>
<dbReference type="Proteomes" id="UP000541444">
    <property type="component" value="Unassembled WGS sequence"/>
</dbReference>
<dbReference type="EMBL" id="JACGCM010000786">
    <property type="protein sequence ID" value="KAF6166518.1"/>
    <property type="molecule type" value="Genomic_DNA"/>
</dbReference>
<accession>A0A7J7NHY9</accession>
<dbReference type="Pfam" id="PF20168">
    <property type="entry name" value="PDS5"/>
    <property type="match status" value="1"/>
</dbReference>
<evidence type="ECO:0000313" key="2">
    <source>
        <dbReference type="Proteomes" id="UP000541444"/>
    </source>
</evidence>
<organism evidence="1 2">
    <name type="scientific">Kingdonia uniflora</name>
    <dbReference type="NCBI Taxonomy" id="39325"/>
    <lineage>
        <taxon>Eukaryota</taxon>
        <taxon>Viridiplantae</taxon>
        <taxon>Streptophyta</taxon>
        <taxon>Embryophyta</taxon>
        <taxon>Tracheophyta</taxon>
        <taxon>Spermatophyta</taxon>
        <taxon>Magnoliopsida</taxon>
        <taxon>Ranunculales</taxon>
        <taxon>Circaeasteraceae</taxon>
        <taxon>Kingdonia</taxon>
    </lineage>
</organism>
<proteinExistence type="predicted"/>
<protein>
    <submittedName>
        <fullName evidence="1">Uncharacterized protein</fullName>
    </submittedName>
</protein>
<dbReference type="AlphaFoldDB" id="A0A7J7NHY9"/>
<evidence type="ECO:0000313" key="1">
    <source>
        <dbReference type="EMBL" id="KAF6166518.1"/>
    </source>
</evidence>
<reference evidence="1 2" key="1">
    <citation type="journal article" date="2020" name="IScience">
        <title>Genome Sequencing of the Endangered Kingdonia uniflora (Circaeasteraceae, Ranunculales) Reveals Potential Mechanisms of Evolutionary Specialization.</title>
        <authorList>
            <person name="Sun Y."/>
            <person name="Deng T."/>
            <person name="Zhang A."/>
            <person name="Moore M.J."/>
            <person name="Landis J.B."/>
            <person name="Lin N."/>
            <person name="Zhang H."/>
            <person name="Zhang X."/>
            <person name="Huang J."/>
            <person name="Zhang X."/>
            <person name="Sun H."/>
            <person name="Wang H."/>
        </authorList>
    </citation>
    <scope>NUCLEOTIDE SEQUENCE [LARGE SCALE GENOMIC DNA]</scope>
    <source>
        <strain evidence="1">TB1705</strain>
        <tissue evidence="1">Leaf</tissue>
    </source>
</reference>